<dbReference type="Pfam" id="PF07776">
    <property type="entry name" value="zf-AD"/>
    <property type="match status" value="1"/>
</dbReference>
<dbReference type="KEGG" id="gmw:113523221"/>
<feature type="domain" description="C2H2-type" evidence="5">
    <location>
        <begin position="203"/>
        <end position="224"/>
    </location>
</feature>
<organism evidence="6 7">
    <name type="scientific">Galleria mellonella</name>
    <name type="common">Greater wax moth</name>
    <dbReference type="NCBI Taxonomy" id="7137"/>
    <lineage>
        <taxon>Eukaryota</taxon>
        <taxon>Metazoa</taxon>
        <taxon>Ecdysozoa</taxon>
        <taxon>Arthropoda</taxon>
        <taxon>Hexapoda</taxon>
        <taxon>Insecta</taxon>
        <taxon>Pterygota</taxon>
        <taxon>Neoptera</taxon>
        <taxon>Endopterygota</taxon>
        <taxon>Lepidoptera</taxon>
        <taxon>Glossata</taxon>
        <taxon>Ditrysia</taxon>
        <taxon>Pyraloidea</taxon>
        <taxon>Pyralidae</taxon>
        <taxon>Galleriinae</taxon>
        <taxon>Galleria</taxon>
    </lineage>
</organism>
<sequence>MALKRLTMLRAFKFLTGENQHICRLCLDTTEHQEMSFEDTVRFEKTYCTETLTFGEMFEDLGVLRELALPQVLCSSCAKTVINSYLFKKLCEYSNNMWSEVIERLDESLNQAETCRPNIKTTYLLVNEYDNVILTSRNNHLTKTKKIVLAKIKNTLKSRKSYVKVKQKFNNETICEECGDKFTSNCLLLKHNMKVHHKNNNFCLQCSKVFATPLQVEKHAERVHYPKKIKCSKCSKMFSTERMLKHHDKLHHIAAICKLCFVQFPSKKDLRAHIYKHDVNKCPKCSKTFLNRYTFKFHLKICGNPEEKQPNFFCDICKKGYVRKSGLKSHLKTDHGFGHALSCNWCGKKFDAVSRLKSHIVKHTKERNFHCEQCGGKFVTQAALVYHTRLHTGERPFPCNLCNESFLSASRRMDHKRRVHFGPTMECLICHAKFATGSQLKKHVQKHSNPLSKLYVSDVKNLKKENWEVF</sequence>
<feature type="domain" description="C2H2-type" evidence="5">
    <location>
        <begin position="427"/>
        <end position="447"/>
    </location>
</feature>
<dbReference type="GO" id="GO:0005634">
    <property type="term" value="C:nucleus"/>
    <property type="evidence" value="ECO:0007669"/>
    <property type="project" value="InterPro"/>
</dbReference>
<feature type="domain" description="C2H2-type" evidence="5">
    <location>
        <begin position="371"/>
        <end position="391"/>
    </location>
</feature>
<accession>A0A6J1X9D5</accession>
<evidence type="ECO:0000256" key="2">
    <source>
        <dbReference type="ARBA" id="ARBA00022737"/>
    </source>
</evidence>
<dbReference type="GO" id="GO:0000981">
    <property type="term" value="F:DNA-binding transcription factor activity, RNA polymerase II-specific"/>
    <property type="evidence" value="ECO:0007669"/>
    <property type="project" value="TreeGrafter"/>
</dbReference>
<dbReference type="Proteomes" id="UP001652740">
    <property type="component" value="Unplaced"/>
</dbReference>
<dbReference type="InParanoid" id="A0A6J1X9D5"/>
<dbReference type="GeneID" id="113523221"/>
<protein>
    <submittedName>
        <fullName evidence="7">Gastrula zinc finger protein XlCGF26.1-like</fullName>
    </submittedName>
</protein>
<dbReference type="AlphaFoldDB" id="A0A6J1X9D5"/>
<evidence type="ECO:0000259" key="5">
    <source>
        <dbReference type="PROSITE" id="PS00028"/>
    </source>
</evidence>
<gene>
    <name evidence="7" type="primary">LOC113523221</name>
</gene>
<dbReference type="Gene3D" id="3.30.160.60">
    <property type="entry name" value="Classic Zinc Finger"/>
    <property type="match status" value="6"/>
</dbReference>
<keyword evidence="2" id="KW-0677">Repeat</keyword>
<dbReference type="FunFam" id="3.30.160.60:FF:000446">
    <property type="entry name" value="Zinc finger protein"/>
    <property type="match status" value="1"/>
</dbReference>
<evidence type="ECO:0000256" key="4">
    <source>
        <dbReference type="ARBA" id="ARBA00022833"/>
    </source>
</evidence>
<dbReference type="RefSeq" id="XP_026764904.1">
    <property type="nucleotide sequence ID" value="XM_026909103.3"/>
</dbReference>
<feature type="domain" description="C2H2-type" evidence="5">
    <location>
        <begin position="314"/>
        <end position="335"/>
    </location>
</feature>
<feature type="domain" description="C2H2-type" evidence="5">
    <location>
        <begin position="399"/>
        <end position="420"/>
    </location>
</feature>
<dbReference type="InterPro" id="IPR013087">
    <property type="entry name" value="Znf_C2H2_type"/>
</dbReference>
<keyword evidence="3" id="KW-0863">Zinc-finger</keyword>
<dbReference type="Pfam" id="PF00096">
    <property type="entry name" value="zf-C2H2"/>
    <property type="match status" value="1"/>
</dbReference>
<keyword evidence="6" id="KW-1185">Reference proteome</keyword>
<keyword evidence="4" id="KW-0862">Zinc</keyword>
<evidence type="ECO:0000256" key="3">
    <source>
        <dbReference type="ARBA" id="ARBA00022771"/>
    </source>
</evidence>
<dbReference type="GO" id="GO:0008270">
    <property type="term" value="F:zinc ion binding"/>
    <property type="evidence" value="ECO:0007669"/>
    <property type="project" value="UniProtKB-KW"/>
</dbReference>
<dbReference type="PROSITE" id="PS00028">
    <property type="entry name" value="ZINC_FINGER_C2H2_1"/>
    <property type="match status" value="7"/>
</dbReference>
<reference evidence="7" key="1">
    <citation type="submission" date="2025-08" db="UniProtKB">
        <authorList>
            <consortium name="RefSeq"/>
        </authorList>
    </citation>
    <scope>IDENTIFICATION</scope>
    <source>
        <tissue evidence="7">Whole larvae</tissue>
    </source>
</reference>
<dbReference type="OrthoDB" id="654211at2759"/>
<keyword evidence="1" id="KW-0479">Metal-binding</keyword>
<dbReference type="PANTHER" id="PTHR24408">
    <property type="entry name" value="ZINC FINGER PROTEIN"/>
    <property type="match status" value="1"/>
</dbReference>
<dbReference type="SMART" id="SM00868">
    <property type="entry name" value="zf-AD"/>
    <property type="match status" value="1"/>
</dbReference>
<evidence type="ECO:0000313" key="7">
    <source>
        <dbReference type="RefSeq" id="XP_026764904.1"/>
    </source>
</evidence>
<dbReference type="InterPro" id="IPR012934">
    <property type="entry name" value="Znf_AD"/>
</dbReference>
<feature type="domain" description="C2H2-type" evidence="5">
    <location>
        <begin position="343"/>
        <end position="363"/>
    </location>
</feature>
<dbReference type="PANTHER" id="PTHR24408:SF58">
    <property type="entry name" value="TRANSCRIPTION FACTOR (TFIIIA), PUTATIVE (AFU_ORTHOLOGUE AFUA_1G05150)-RELATED"/>
    <property type="match status" value="1"/>
</dbReference>
<dbReference type="GO" id="GO:0043565">
    <property type="term" value="F:sequence-specific DNA binding"/>
    <property type="evidence" value="ECO:0007669"/>
    <property type="project" value="TreeGrafter"/>
</dbReference>
<dbReference type="InterPro" id="IPR036236">
    <property type="entry name" value="Znf_C2H2_sf"/>
</dbReference>
<dbReference type="SUPFAM" id="SSF57716">
    <property type="entry name" value="Glucocorticoid receptor-like (DNA-binding domain)"/>
    <property type="match status" value="1"/>
</dbReference>
<name>A0A6J1X9D5_GALME</name>
<dbReference type="SUPFAM" id="SSF57667">
    <property type="entry name" value="beta-beta-alpha zinc fingers"/>
    <property type="match status" value="4"/>
</dbReference>
<evidence type="ECO:0000256" key="1">
    <source>
        <dbReference type="ARBA" id="ARBA00022723"/>
    </source>
</evidence>
<dbReference type="SMART" id="SM00355">
    <property type="entry name" value="ZnF_C2H2"/>
    <property type="match status" value="10"/>
</dbReference>
<feature type="domain" description="C2H2-type" evidence="5">
    <location>
        <begin position="175"/>
        <end position="197"/>
    </location>
</feature>
<evidence type="ECO:0000313" key="6">
    <source>
        <dbReference type="Proteomes" id="UP001652740"/>
    </source>
</evidence>
<proteinExistence type="predicted"/>